<name>A0A9D3V945_9ROSI</name>
<organism evidence="1 2">
    <name type="scientific">Gossypium stocksii</name>
    <dbReference type="NCBI Taxonomy" id="47602"/>
    <lineage>
        <taxon>Eukaryota</taxon>
        <taxon>Viridiplantae</taxon>
        <taxon>Streptophyta</taxon>
        <taxon>Embryophyta</taxon>
        <taxon>Tracheophyta</taxon>
        <taxon>Spermatophyta</taxon>
        <taxon>Magnoliopsida</taxon>
        <taxon>eudicotyledons</taxon>
        <taxon>Gunneridae</taxon>
        <taxon>Pentapetalae</taxon>
        <taxon>rosids</taxon>
        <taxon>malvids</taxon>
        <taxon>Malvales</taxon>
        <taxon>Malvaceae</taxon>
        <taxon>Malvoideae</taxon>
        <taxon>Gossypium</taxon>
    </lineage>
</organism>
<sequence>MNAVANWCSADFNNERWLPNGYPLIDDVRSKEVALAGFTSILSMTSGMELGLGRDLISYCLNVGSQEWLRLMLTIPWVGDGVPRGFSLYVHHKEHGIALQSRWDVTVCGCPVEAIDHVLWKCCLAIVVWTDLVLSGLLIAWEEGCRRIELELNSLQGVELLRGSGGCLNPF</sequence>
<protein>
    <submittedName>
        <fullName evidence="1">Uncharacterized protein</fullName>
    </submittedName>
</protein>
<keyword evidence="2" id="KW-1185">Reference proteome</keyword>
<evidence type="ECO:0000313" key="2">
    <source>
        <dbReference type="Proteomes" id="UP000828251"/>
    </source>
</evidence>
<gene>
    <name evidence="1" type="ORF">J1N35_026134</name>
</gene>
<accession>A0A9D3V945</accession>
<evidence type="ECO:0000313" key="1">
    <source>
        <dbReference type="EMBL" id="KAH1073806.1"/>
    </source>
</evidence>
<reference evidence="1 2" key="1">
    <citation type="journal article" date="2021" name="Plant Biotechnol. J.">
        <title>Multi-omics assisted identification of the key and species-specific regulatory components of drought-tolerant mechanisms in Gossypium stocksii.</title>
        <authorList>
            <person name="Yu D."/>
            <person name="Ke L."/>
            <person name="Zhang D."/>
            <person name="Wu Y."/>
            <person name="Sun Y."/>
            <person name="Mei J."/>
            <person name="Sun J."/>
            <person name="Sun Y."/>
        </authorList>
    </citation>
    <scope>NUCLEOTIDE SEQUENCE [LARGE SCALE GENOMIC DNA]</scope>
    <source>
        <strain evidence="2">cv. E1</strain>
        <tissue evidence="1">Leaf</tissue>
    </source>
</reference>
<dbReference type="AlphaFoldDB" id="A0A9D3V945"/>
<dbReference type="Proteomes" id="UP000828251">
    <property type="component" value="Unassembled WGS sequence"/>
</dbReference>
<comment type="caution">
    <text evidence="1">The sequence shown here is derived from an EMBL/GenBank/DDBJ whole genome shotgun (WGS) entry which is preliminary data.</text>
</comment>
<proteinExistence type="predicted"/>
<dbReference type="EMBL" id="JAIQCV010000008">
    <property type="protein sequence ID" value="KAH1073806.1"/>
    <property type="molecule type" value="Genomic_DNA"/>
</dbReference>